<organism evidence="5 6">
    <name type="scientific">Pichia kudriavzevii</name>
    <name type="common">Yeast</name>
    <name type="synonym">Issatchenkia orientalis</name>
    <dbReference type="NCBI Taxonomy" id="4909"/>
    <lineage>
        <taxon>Eukaryota</taxon>
        <taxon>Fungi</taxon>
        <taxon>Dikarya</taxon>
        <taxon>Ascomycota</taxon>
        <taxon>Saccharomycotina</taxon>
        <taxon>Pichiomycetes</taxon>
        <taxon>Pichiales</taxon>
        <taxon>Pichiaceae</taxon>
        <taxon>Pichia</taxon>
    </lineage>
</organism>
<dbReference type="GO" id="GO:0010772">
    <property type="term" value="P:meiotic DNA recombinase assembly involved in reciprocal meiotic recombination"/>
    <property type="evidence" value="ECO:0007669"/>
    <property type="project" value="TreeGrafter"/>
</dbReference>
<dbReference type="InterPro" id="IPR010760">
    <property type="entry name" value="DNA-repair_Swi5"/>
</dbReference>
<keyword evidence="3" id="KW-0234">DNA repair</keyword>
<dbReference type="GO" id="GO:0034974">
    <property type="term" value="C:Swi5-Swi2 complex"/>
    <property type="evidence" value="ECO:0007669"/>
    <property type="project" value="TreeGrafter"/>
</dbReference>
<dbReference type="VEuPathDB" id="FungiDB:C5L36_0B08930"/>
<evidence type="ECO:0000313" key="5">
    <source>
        <dbReference type="EMBL" id="KGK39386.1"/>
    </source>
</evidence>
<name>A0A099P5V4_PICKU</name>
<feature type="coiled-coil region" evidence="4">
    <location>
        <begin position="20"/>
        <end position="77"/>
    </location>
</feature>
<dbReference type="EMBL" id="JQFK01000009">
    <property type="protein sequence ID" value="KGK39386.1"/>
    <property type="molecule type" value="Genomic_DNA"/>
</dbReference>
<dbReference type="Proteomes" id="UP000029867">
    <property type="component" value="Unassembled WGS sequence"/>
</dbReference>
<dbReference type="GO" id="GO:0000709">
    <property type="term" value="P:meiotic joint molecule formation"/>
    <property type="evidence" value="ECO:0007669"/>
    <property type="project" value="TreeGrafter"/>
</dbReference>
<proteinExistence type="inferred from homology"/>
<dbReference type="Pfam" id="PF07061">
    <property type="entry name" value="Swi5"/>
    <property type="match status" value="1"/>
</dbReference>
<dbReference type="PANTHER" id="PTHR28529">
    <property type="entry name" value="DNA REPAIR PROTEIN SWI5 HOMOLOG"/>
    <property type="match status" value="1"/>
</dbReference>
<gene>
    <name evidence="5" type="ORF">JL09_g1407</name>
</gene>
<dbReference type="GO" id="GO:0032798">
    <property type="term" value="C:Swi5-Sfr1 complex"/>
    <property type="evidence" value="ECO:0007669"/>
    <property type="project" value="TreeGrafter"/>
</dbReference>
<comment type="similarity">
    <text evidence="1">Belongs to the SWI5/SAE3 family.</text>
</comment>
<dbReference type="HOGENOM" id="CLU_2184348_0_0_1"/>
<reference evidence="6" key="1">
    <citation type="journal article" date="2014" name="Microb. Cell Fact.">
        <title>Exploiting Issatchenkia orientalis SD108 for succinic acid production.</title>
        <authorList>
            <person name="Xiao H."/>
            <person name="Shao Z."/>
            <person name="Jiang Y."/>
            <person name="Dole S."/>
            <person name="Zhao H."/>
        </authorList>
    </citation>
    <scope>NUCLEOTIDE SEQUENCE [LARGE SCALE GENOMIC DNA]</scope>
    <source>
        <strain evidence="6">SD108</strain>
    </source>
</reference>
<dbReference type="Gene3D" id="1.20.5.170">
    <property type="match status" value="1"/>
</dbReference>
<keyword evidence="4" id="KW-0175">Coiled coil</keyword>
<evidence type="ECO:0000256" key="2">
    <source>
        <dbReference type="ARBA" id="ARBA00022763"/>
    </source>
</evidence>
<evidence type="ECO:0000256" key="4">
    <source>
        <dbReference type="SAM" id="Coils"/>
    </source>
</evidence>
<evidence type="ECO:0000256" key="1">
    <source>
        <dbReference type="ARBA" id="ARBA00008060"/>
    </source>
</evidence>
<accession>A0A099P5V4</accession>
<dbReference type="PANTHER" id="PTHR28529:SF2">
    <property type="entry name" value="DNA REPAIR PROTEIN SWI5 HOMOLOG"/>
    <property type="match status" value="1"/>
</dbReference>
<protein>
    <submittedName>
        <fullName evidence="5">Uncharacterized protein</fullName>
    </submittedName>
</protein>
<dbReference type="AlphaFoldDB" id="A0A099P5V4"/>
<comment type="caution">
    <text evidence="5">The sequence shown here is derived from an EMBL/GenBank/DDBJ whole genome shotgun (WGS) entry which is preliminary data.</text>
</comment>
<sequence length="109" mass="12946">MPDNVIPREMLATSSTVDPNLRLEKNIRRLEVQLQNLKEEHAKLAQELSEKTGQQIIPDYEKEMKRHIRQLKKYNELKDLSMGLIQMIADSRQLTLREIMKEMEIEEDK</sequence>
<evidence type="ECO:0000313" key="6">
    <source>
        <dbReference type="Proteomes" id="UP000029867"/>
    </source>
</evidence>
<dbReference type="eggNOG" id="ENOG502SBQH">
    <property type="taxonomic scope" value="Eukaryota"/>
</dbReference>
<keyword evidence="2" id="KW-0227">DNA damage</keyword>
<evidence type="ECO:0000256" key="3">
    <source>
        <dbReference type="ARBA" id="ARBA00023204"/>
    </source>
</evidence>